<dbReference type="AlphaFoldDB" id="G0HFQ7"/>
<dbReference type="SUPFAM" id="SSF46689">
    <property type="entry name" value="Homeodomain-like"/>
    <property type="match status" value="1"/>
</dbReference>
<keyword evidence="1" id="KW-0805">Transcription regulation</keyword>
<dbReference type="InterPro" id="IPR036271">
    <property type="entry name" value="Tet_transcr_reg_TetR-rel_C_sf"/>
</dbReference>
<keyword evidence="3" id="KW-0804">Transcription</keyword>
<protein>
    <submittedName>
        <fullName evidence="6">TetR DNA-binding transcription regulator</fullName>
    </submittedName>
</protein>
<dbReference type="PRINTS" id="PR00455">
    <property type="entry name" value="HTHTETR"/>
</dbReference>
<gene>
    <name evidence="6" type="ordered locus">CVAR_1959</name>
</gene>
<evidence type="ECO:0000256" key="3">
    <source>
        <dbReference type="ARBA" id="ARBA00023163"/>
    </source>
</evidence>
<dbReference type="PANTHER" id="PTHR47506">
    <property type="entry name" value="TRANSCRIPTIONAL REGULATORY PROTEIN"/>
    <property type="match status" value="1"/>
</dbReference>
<keyword evidence="2 4" id="KW-0238">DNA-binding</keyword>
<dbReference type="InterPro" id="IPR011075">
    <property type="entry name" value="TetR_C"/>
</dbReference>
<dbReference type="eggNOG" id="COG1309">
    <property type="taxonomic scope" value="Bacteria"/>
</dbReference>
<dbReference type="Gene3D" id="1.10.357.10">
    <property type="entry name" value="Tetracycline Repressor, domain 2"/>
    <property type="match status" value="1"/>
</dbReference>
<dbReference type="InterPro" id="IPR009057">
    <property type="entry name" value="Homeodomain-like_sf"/>
</dbReference>
<dbReference type="Gene3D" id="1.10.10.60">
    <property type="entry name" value="Homeodomain-like"/>
    <property type="match status" value="1"/>
</dbReference>
<dbReference type="GO" id="GO:0003677">
    <property type="term" value="F:DNA binding"/>
    <property type="evidence" value="ECO:0007669"/>
    <property type="project" value="UniProtKB-UniRule"/>
</dbReference>
<dbReference type="STRING" id="858619.CVAR_1959"/>
<dbReference type="PROSITE" id="PS50977">
    <property type="entry name" value="HTH_TETR_2"/>
    <property type="match status" value="1"/>
</dbReference>
<dbReference type="PANTHER" id="PTHR47506:SF1">
    <property type="entry name" value="HTH-TYPE TRANSCRIPTIONAL REGULATOR YJDC"/>
    <property type="match status" value="1"/>
</dbReference>
<feature type="domain" description="HTH tetR-type" evidence="5">
    <location>
        <begin position="6"/>
        <end position="66"/>
    </location>
</feature>
<accession>G0HFQ7</accession>
<reference evidence="6 7" key="1">
    <citation type="journal article" date="2011" name="BMC Genomics">
        <title>Complete genome sequence of Corynebacterium variabile DSM 44702 isolated from the surface of smear-ripened cheeses and insights into cheese ripening and flavor generation.</title>
        <authorList>
            <person name="Schroeder J."/>
            <person name="Maus I."/>
            <person name="Trost E."/>
            <person name="Tauch A."/>
        </authorList>
    </citation>
    <scope>NUCLEOTIDE SEQUENCE [LARGE SCALE GENOMIC DNA]</scope>
    <source>
        <strain evidence="7">DSM 44702 / JCM 12073 / NCIMB 30131</strain>
    </source>
</reference>
<dbReference type="Pfam" id="PF00440">
    <property type="entry name" value="TetR_N"/>
    <property type="match status" value="1"/>
</dbReference>
<dbReference type="SUPFAM" id="SSF48498">
    <property type="entry name" value="Tetracyclin repressor-like, C-terminal domain"/>
    <property type="match status" value="1"/>
</dbReference>
<dbReference type="Pfam" id="PF16925">
    <property type="entry name" value="TetR_C_13"/>
    <property type="match status" value="1"/>
</dbReference>
<evidence type="ECO:0000313" key="6">
    <source>
        <dbReference type="EMBL" id="AEK37310.1"/>
    </source>
</evidence>
<dbReference type="HOGENOM" id="CLU_069356_28_0_11"/>
<dbReference type="EMBL" id="CP002917">
    <property type="protein sequence ID" value="AEK37310.1"/>
    <property type="molecule type" value="Genomic_DNA"/>
</dbReference>
<feature type="DNA-binding region" description="H-T-H motif" evidence="4">
    <location>
        <begin position="29"/>
        <end position="48"/>
    </location>
</feature>
<dbReference type="Proteomes" id="UP000006659">
    <property type="component" value="Chromosome"/>
</dbReference>
<proteinExistence type="predicted"/>
<name>G0HFQ7_CORVD</name>
<evidence type="ECO:0000259" key="5">
    <source>
        <dbReference type="PROSITE" id="PS50977"/>
    </source>
</evidence>
<dbReference type="KEGG" id="cva:CVAR_1959"/>
<evidence type="ECO:0000256" key="2">
    <source>
        <dbReference type="ARBA" id="ARBA00023125"/>
    </source>
</evidence>
<sequence length="200" mass="21776">MARPRSFNEDAVLDAAAAQFRVHGFADTSTEQLCEAAGVRRSSLYNTFTSKDTLFVRALERYLATTGDRQAAILEDENRTGGERLDALLDLIISEEEDATVKGHAAGCMAVASRMSPDLSEHDPHVRELLDRGLTRQLSLIEGTVASGVRDGSLRPELDPEDAALTVVSLISGLRVMSQAETTPETLHRIAELTLSALRR</sequence>
<evidence type="ECO:0000256" key="1">
    <source>
        <dbReference type="ARBA" id="ARBA00023015"/>
    </source>
</evidence>
<dbReference type="RefSeq" id="WP_014010466.1">
    <property type="nucleotide sequence ID" value="NC_015859.1"/>
</dbReference>
<evidence type="ECO:0000256" key="4">
    <source>
        <dbReference type="PROSITE-ProRule" id="PRU00335"/>
    </source>
</evidence>
<evidence type="ECO:0000313" key="7">
    <source>
        <dbReference type="Proteomes" id="UP000006659"/>
    </source>
</evidence>
<organism evidence="6 7">
    <name type="scientific">Corynebacterium variabile (strain DSM 44702 / CIP 107183 / JCM 12073 / NCIMB 30131)</name>
    <name type="common">Corynebacterium mooreparkense</name>
    <dbReference type="NCBI Taxonomy" id="858619"/>
    <lineage>
        <taxon>Bacteria</taxon>
        <taxon>Bacillati</taxon>
        <taxon>Actinomycetota</taxon>
        <taxon>Actinomycetes</taxon>
        <taxon>Mycobacteriales</taxon>
        <taxon>Corynebacteriaceae</taxon>
        <taxon>Corynebacterium</taxon>
    </lineage>
</organism>
<dbReference type="InterPro" id="IPR001647">
    <property type="entry name" value="HTH_TetR"/>
</dbReference>